<evidence type="ECO:0000256" key="1">
    <source>
        <dbReference type="ARBA" id="ARBA00001964"/>
    </source>
</evidence>
<dbReference type="Gene3D" id="3.40.50.970">
    <property type="match status" value="2"/>
</dbReference>
<proteinExistence type="inferred from homology"/>
<dbReference type="InterPro" id="IPR029061">
    <property type="entry name" value="THDP-binding"/>
</dbReference>
<dbReference type="CDD" id="cd07035">
    <property type="entry name" value="TPP_PYR_POX_like"/>
    <property type="match status" value="1"/>
</dbReference>
<dbReference type="STRING" id="1230905.A0A1G4KFS3"/>
<dbReference type="GO" id="GO:0001561">
    <property type="term" value="P:fatty acid alpha-oxidation"/>
    <property type="evidence" value="ECO:0007669"/>
    <property type="project" value="TreeGrafter"/>
</dbReference>
<evidence type="ECO:0000259" key="11">
    <source>
        <dbReference type="Pfam" id="PF00205"/>
    </source>
</evidence>
<name>A0A1G4KFS3_9SACH</name>
<reference evidence="15" key="1">
    <citation type="submission" date="2016-03" db="EMBL/GenBank/DDBJ databases">
        <authorList>
            <person name="Devillers H."/>
        </authorList>
    </citation>
    <scope>NUCLEOTIDE SEQUENCE [LARGE SCALE GENOMIC DNA]</scope>
</reference>
<dbReference type="CDD" id="cd02004">
    <property type="entry name" value="TPP_BZL_OCoD_HPCL"/>
    <property type="match status" value="1"/>
</dbReference>
<dbReference type="Pfam" id="PF02776">
    <property type="entry name" value="TPP_enzyme_N"/>
    <property type="match status" value="1"/>
</dbReference>
<evidence type="ECO:0000259" key="12">
    <source>
        <dbReference type="Pfam" id="PF02775"/>
    </source>
</evidence>
<keyword evidence="6" id="KW-0456">Lyase</keyword>
<dbReference type="GO" id="GO:0030976">
    <property type="term" value="F:thiamine pyrophosphate binding"/>
    <property type="evidence" value="ECO:0007669"/>
    <property type="project" value="InterPro"/>
</dbReference>
<dbReference type="Pfam" id="PF02775">
    <property type="entry name" value="TPP_enzyme_C"/>
    <property type="match status" value="1"/>
</dbReference>
<gene>
    <name evidence="14" type="ORF">LAMI_0H06942G</name>
</gene>
<dbReference type="OrthoDB" id="10006023at2759"/>
<dbReference type="GO" id="GO:0005777">
    <property type="term" value="C:peroxisome"/>
    <property type="evidence" value="ECO:0007669"/>
    <property type="project" value="TreeGrafter"/>
</dbReference>
<feature type="domain" description="Thiamine pyrophosphate enzyme N-terminal TPP-binding" evidence="13">
    <location>
        <begin position="29"/>
        <end position="140"/>
    </location>
</feature>
<evidence type="ECO:0000256" key="7">
    <source>
        <dbReference type="ARBA" id="ARBA00044451"/>
    </source>
</evidence>
<evidence type="ECO:0000256" key="8">
    <source>
        <dbReference type="ARBA" id="ARBA00044454"/>
    </source>
</evidence>
<dbReference type="GO" id="GO:0106359">
    <property type="term" value="F:2-hydroxyacyl-CoA lyase activity"/>
    <property type="evidence" value="ECO:0007669"/>
    <property type="project" value="UniProtKB-EC"/>
</dbReference>
<dbReference type="AlphaFoldDB" id="A0A1G4KFS3"/>
<dbReference type="SUPFAM" id="SSF52467">
    <property type="entry name" value="DHS-like NAD/FAD-binding domain"/>
    <property type="match status" value="1"/>
</dbReference>
<comment type="cofactor">
    <cofactor evidence="1">
        <name>thiamine diphosphate</name>
        <dbReference type="ChEBI" id="CHEBI:58937"/>
    </cofactor>
</comment>
<comment type="catalytic activity">
    <reaction evidence="7">
        <text>a 2-hydroxy-3-methyl fatty acyl-CoA = a 2-methyl-branched fatty aldehyde + formyl-CoA</text>
        <dbReference type="Rhea" id="RHEA:25375"/>
        <dbReference type="ChEBI" id="CHEBI:49188"/>
        <dbReference type="ChEBI" id="CHEBI:57376"/>
        <dbReference type="ChEBI" id="CHEBI:58783"/>
        <dbReference type="EC" id="4.1.2.63"/>
    </reaction>
    <physiologicalReaction direction="left-to-right" evidence="7">
        <dbReference type="Rhea" id="RHEA:25376"/>
    </physiologicalReaction>
</comment>
<keyword evidence="5 10" id="KW-0786">Thiamine pyrophosphate</keyword>
<evidence type="ECO:0000256" key="5">
    <source>
        <dbReference type="ARBA" id="ARBA00023052"/>
    </source>
</evidence>
<keyword evidence="15" id="KW-1185">Reference proteome</keyword>
<evidence type="ECO:0000256" key="4">
    <source>
        <dbReference type="ARBA" id="ARBA00022842"/>
    </source>
</evidence>
<dbReference type="SUPFAM" id="SSF52518">
    <property type="entry name" value="Thiamin diphosphate-binding fold (THDP-binding)"/>
    <property type="match status" value="2"/>
</dbReference>
<dbReference type="PROSITE" id="PS00187">
    <property type="entry name" value="TPP_ENZYMES"/>
    <property type="match status" value="1"/>
</dbReference>
<dbReference type="EMBL" id="LT598468">
    <property type="protein sequence ID" value="SCV03286.1"/>
    <property type="molecule type" value="Genomic_DNA"/>
</dbReference>
<evidence type="ECO:0000313" key="14">
    <source>
        <dbReference type="EMBL" id="SCV03286.1"/>
    </source>
</evidence>
<dbReference type="PANTHER" id="PTHR43710">
    <property type="entry name" value="2-HYDROXYACYL-COA LYASE"/>
    <property type="match status" value="1"/>
</dbReference>
<dbReference type="InterPro" id="IPR012001">
    <property type="entry name" value="Thiamin_PyroP_enz_TPP-bd_dom"/>
</dbReference>
<dbReference type="InterPro" id="IPR000399">
    <property type="entry name" value="TPP-bd_CS"/>
</dbReference>
<accession>A0A1G4KFS3</accession>
<dbReference type="Pfam" id="PF00205">
    <property type="entry name" value="TPP_enzyme_M"/>
    <property type="match status" value="1"/>
</dbReference>
<dbReference type="InterPro" id="IPR029035">
    <property type="entry name" value="DHS-like_NAD/FAD-binding_dom"/>
</dbReference>
<organism evidence="14 15">
    <name type="scientific">Lachancea mirantina</name>
    <dbReference type="NCBI Taxonomy" id="1230905"/>
    <lineage>
        <taxon>Eukaryota</taxon>
        <taxon>Fungi</taxon>
        <taxon>Dikarya</taxon>
        <taxon>Ascomycota</taxon>
        <taxon>Saccharomycotina</taxon>
        <taxon>Saccharomycetes</taxon>
        <taxon>Saccharomycetales</taxon>
        <taxon>Saccharomycetaceae</taxon>
        <taxon>Lachancea</taxon>
    </lineage>
</organism>
<feature type="domain" description="Thiamine pyrophosphate enzyme central" evidence="11">
    <location>
        <begin position="211"/>
        <end position="341"/>
    </location>
</feature>
<evidence type="ECO:0000256" key="3">
    <source>
        <dbReference type="ARBA" id="ARBA00022723"/>
    </source>
</evidence>
<dbReference type="PANTHER" id="PTHR43710:SF2">
    <property type="entry name" value="2-HYDROXYACYL-COA LYASE 1"/>
    <property type="match status" value="1"/>
</dbReference>
<comment type="similarity">
    <text evidence="2 10">Belongs to the TPP enzyme family.</text>
</comment>
<feature type="domain" description="Thiamine pyrophosphate enzyme TPP-binding" evidence="12">
    <location>
        <begin position="407"/>
        <end position="543"/>
    </location>
</feature>
<evidence type="ECO:0000256" key="6">
    <source>
        <dbReference type="ARBA" id="ARBA00023239"/>
    </source>
</evidence>
<evidence type="ECO:0000256" key="2">
    <source>
        <dbReference type="ARBA" id="ARBA00007812"/>
    </source>
</evidence>
<dbReference type="EC" id="4.1.2.63" evidence="9"/>
<dbReference type="Gene3D" id="3.40.50.1220">
    <property type="entry name" value="TPP-binding domain"/>
    <property type="match status" value="1"/>
</dbReference>
<dbReference type="InterPro" id="IPR045025">
    <property type="entry name" value="HACL1-like"/>
</dbReference>
<evidence type="ECO:0000256" key="9">
    <source>
        <dbReference type="ARBA" id="ARBA00044518"/>
    </source>
</evidence>
<keyword evidence="4" id="KW-0460">Magnesium</keyword>
<sequence>MISSGWARGELNPACMVDHPRQTTISFPRYLTRLLKEYDVDTVFGIVGIPIVEIADAFIADGGIKFIGFRNEQAASYAASAYGYLTGKPGVLLVVGGPGVVHALAGIYNAMSNRWPLIVFAGSSEDQYKGGFQELDQVSLLKPYVKFAAKLNSRNIDSVIYEATRRSLLGSKGVSYVDIAGDLISEELEDKNPIAKAIPNIRYSPDPLVVDKVVRYLRQSLNKRILCVFGKGCVDASASLREFVTKFQIPFLPTPMAKGIIPDSHYLNVSSARSLALRTADVVLVFGARLNWILHFGETPKWKSDATFIQIDTSPEELGHNNIRGIDFALCGDIGLTVQALTKGLRGYRYSGLSKELESKVMLNERRLRDREEKSLSLKGRELNYNQVYALMRMHINDKDTVMVTEGANTMDVARISFPETHPRSKLDAGTNATMGVGLGYAIAAKIANPSKTVICIEGDSAFGFSAMELETASRYKLGIVFVVMNNSGIYHGVPHDSKGFLPSTALSVECRYDLLAQGLGCRGILINTLDELQDTFPQALKSSYEGISTVFNVIIEPGEQKKISFGWQNKPKL</sequence>
<dbReference type="Proteomes" id="UP000191024">
    <property type="component" value="Chromosome H"/>
</dbReference>
<keyword evidence="3" id="KW-0479">Metal-binding</keyword>
<dbReference type="InterPro" id="IPR011766">
    <property type="entry name" value="TPP_enzyme_TPP-bd"/>
</dbReference>
<protein>
    <recommendedName>
        <fullName evidence="9">2-hydroxyacyl-CoA lyase</fullName>
        <ecNumber evidence="9">4.1.2.63</ecNumber>
    </recommendedName>
</protein>
<comment type="catalytic activity">
    <reaction evidence="8">
        <text>an (R)-2-hydroxy-long-chain-fatty acyl-CoA = a long-chain fatty aldehyde + formyl-CoA</text>
        <dbReference type="Rhea" id="RHEA:67444"/>
        <dbReference type="ChEBI" id="CHEBI:17176"/>
        <dbReference type="ChEBI" id="CHEBI:57376"/>
        <dbReference type="ChEBI" id="CHEBI:170012"/>
        <dbReference type="EC" id="4.1.2.63"/>
    </reaction>
    <physiologicalReaction direction="left-to-right" evidence="8">
        <dbReference type="Rhea" id="RHEA:67445"/>
    </physiologicalReaction>
</comment>
<evidence type="ECO:0000313" key="15">
    <source>
        <dbReference type="Proteomes" id="UP000191024"/>
    </source>
</evidence>
<dbReference type="GO" id="GO:0000287">
    <property type="term" value="F:magnesium ion binding"/>
    <property type="evidence" value="ECO:0007669"/>
    <property type="project" value="InterPro"/>
</dbReference>
<evidence type="ECO:0000259" key="13">
    <source>
        <dbReference type="Pfam" id="PF02776"/>
    </source>
</evidence>
<evidence type="ECO:0000256" key="10">
    <source>
        <dbReference type="RuleBase" id="RU362132"/>
    </source>
</evidence>
<dbReference type="InterPro" id="IPR012000">
    <property type="entry name" value="Thiamin_PyroP_enz_cen_dom"/>
</dbReference>